<organism evidence="1">
    <name type="scientific">marine sediment metagenome</name>
    <dbReference type="NCBI Taxonomy" id="412755"/>
    <lineage>
        <taxon>unclassified sequences</taxon>
        <taxon>metagenomes</taxon>
        <taxon>ecological metagenomes</taxon>
    </lineage>
</organism>
<protein>
    <submittedName>
        <fullName evidence="1">Uncharacterized protein</fullName>
    </submittedName>
</protein>
<proteinExistence type="predicted"/>
<dbReference type="GO" id="GO:0006355">
    <property type="term" value="P:regulation of DNA-templated transcription"/>
    <property type="evidence" value="ECO:0007669"/>
    <property type="project" value="InterPro"/>
</dbReference>
<gene>
    <name evidence="1" type="ORF">LCGC14_1522860</name>
</gene>
<dbReference type="AlphaFoldDB" id="A0A0F9JJ20"/>
<reference evidence="1" key="1">
    <citation type="journal article" date="2015" name="Nature">
        <title>Complex archaea that bridge the gap between prokaryotes and eukaryotes.</title>
        <authorList>
            <person name="Spang A."/>
            <person name="Saw J.H."/>
            <person name="Jorgensen S.L."/>
            <person name="Zaremba-Niedzwiedzka K."/>
            <person name="Martijn J."/>
            <person name="Lind A.E."/>
            <person name="van Eijk R."/>
            <person name="Schleper C."/>
            <person name="Guy L."/>
            <person name="Ettema T.J."/>
        </authorList>
    </citation>
    <scope>NUCLEOTIDE SEQUENCE</scope>
</reference>
<dbReference type="EMBL" id="LAZR01011318">
    <property type="protein sequence ID" value="KKM62321.1"/>
    <property type="molecule type" value="Genomic_DNA"/>
</dbReference>
<accession>A0A0F9JJ20</accession>
<dbReference type="InterPro" id="IPR010985">
    <property type="entry name" value="Ribbon_hlx_hlx"/>
</dbReference>
<sequence>MTDTTHIVISKTLHALLKRYCRDRGLVMQKLVDDIIEEFLNKSPYPSKVSDSIATRKPADRFLGRGRI</sequence>
<dbReference type="InterPro" id="IPR013321">
    <property type="entry name" value="Arc_rbn_hlx_hlx"/>
</dbReference>
<name>A0A0F9JJ20_9ZZZZ</name>
<dbReference type="Gene3D" id="1.10.1220.10">
    <property type="entry name" value="Met repressor-like"/>
    <property type="match status" value="1"/>
</dbReference>
<dbReference type="SUPFAM" id="SSF47598">
    <property type="entry name" value="Ribbon-helix-helix"/>
    <property type="match status" value="1"/>
</dbReference>
<comment type="caution">
    <text evidence="1">The sequence shown here is derived from an EMBL/GenBank/DDBJ whole genome shotgun (WGS) entry which is preliminary data.</text>
</comment>
<evidence type="ECO:0000313" key="1">
    <source>
        <dbReference type="EMBL" id="KKM62321.1"/>
    </source>
</evidence>